<name>A0A7J8PTA0_GOSRA</name>
<evidence type="ECO:0000313" key="3">
    <source>
        <dbReference type="Proteomes" id="UP000593578"/>
    </source>
</evidence>
<feature type="region of interest" description="Disordered" evidence="1">
    <location>
        <begin position="161"/>
        <end position="182"/>
    </location>
</feature>
<evidence type="ECO:0008006" key="4">
    <source>
        <dbReference type="Google" id="ProtNLM"/>
    </source>
</evidence>
<comment type="caution">
    <text evidence="2">The sequence shown here is derived from an EMBL/GenBank/DDBJ whole genome shotgun (WGS) entry which is preliminary data.</text>
</comment>
<protein>
    <recommendedName>
        <fullName evidence="4">Reverse transcriptase zinc-binding domain-containing protein</fullName>
    </recommendedName>
</protein>
<proteinExistence type="predicted"/>
<gene>
    <name evidence="2" type="ORF">Gorai_009079</name>
</gene>
<evidence type="ECO:0000313" key="2">
    <source>
        <dbReference type="EMBL" id="MBA0592092.1"/>
    </source>
</evidence>
<evidence type="ECO:0000256" key="1">
    <source>
        <dbReference type="SAM" id="MobiDB-lite"/>
    </source>
</evidence>
<organism evidence="2 3">
    <name type="scientific">Gossypium raimondii</name>
    <name type="common">Peruvian cotton</name>
    <name type="synonym">Gossypium klotzschianum subsp. raimondii</name>
    <dbReference type="NCBI Taxonomy" id="29730"/>
    <lineage>
        <taxon>Eukaryota</taxon>
        <taxon>Viridiplantae</taxon>
        <taxon>Streptophyta</taxon>
        <taxon>Embryophyta</taxon>
        <taxon>Tracheophyta</taxon>
        <taxon>Spermatophyta</taxon>
        <taxon>Magnoliopsida</taxon>
        <taxon>eudicotyledons</taxon>
        <taxon>Gunneridae</taxon>
        <taxon>Pentapetalae</taxon>
        <taxon>rosids</taxon>
        <taxon>malvids</taxon>
        <taxon>Malvales</taxon>
        <taxon>Malvaceae</taxon>
        <taxon>Malvoideae</taxon>
        <taxon>Gossypium</taxon>
    </lineage>
</organism>
<feature type="compositionally biased region" description="Gly residues" evidence="1">
    <location>
        <begin position="167"/>
        <end position="176"/>
    </location>
</feature>
<accession>A0A7J8PTA0</accession>
<dbReference type="EMBL" id="JABEZZ010000008">
    <property type="protein sequence ID" value="MBA0592092.1"/>
    <property type="molecule type" value="Genomic_DNA"/>
</dbReference>
<sequence>MGRQGTPSRRYVLVDTSGRHVGLEEETSGEYLRCLTNKTECPECSNDAKNLKHVFRDCTTARQVRQELNIQWSQESSVLSYQDWVAELFQNGRLKRWRETSSRWSVKDSHSNAENGERNMVEQKGEKSGLLKTSIKYFRKGHETSKGLLSSLTLEEIKGLKGESGDEGGWGWGNGRGQRNRN</sequence>
<reference evidence="2 3" key="1">
    <citation type="journal article" date="2019" name="Genome Biol. Evol.">
        <title>Insights into the evolution of the New World diploid cottons (Gossypium, subgenus Houzingenia) based on genome sequencing.</title>
        <authorList>
            <person name="Grover C.E."/>
            <person name="Arick M.A. 2nd"/>
            <person name="Thrash A."/>
            <person name="Conover J.L."/>
            <person name="Sanders W.S."/>
            <person name="Peterson D.G."/>
            <person name="Frelichowski J.E."/>
            <person name="Scheffler J.A."/>
            <person name="Scheffler B.E."/>
            <person name="Wendel J.F."/>
        </authorList>
    </citation>
    <scope>NUCLEOTIDE SEQUENCE [LARGE SCALE GENOMIC DNA]</scope>
    <source>
        <strain evidence="2">8</strain>
        <tissue evidence="2">Leaf</tissue>
    </source>
</reference>
<dbReference type="AlphaFoldDB" id="A0A7J8PTA0"/>
<dbReference type="Proteomes" id="UP000593578">
    <property type="component" value="Unassembled WGS sequence"/>
</dbReference>